<dbReference type="EMBL" id="QOUI01000008">
    <property type="protein sequence ID" value="RCK68904.1"/>
    <property type="molecule type" value="Genomic_DNA"/>
</dbReference>
<dbReference type="Gene3D" id="3.40.50.300">
    <property type="entry name" value="P-loop containing nucleotide triphosphate hydrolases"/>
    <property type="match status" value="1"/>
</dbReference>
<protein>
    <recommendedName>
        <fullName evidence="3">Uridine kinase</fullName>
    </recommendedName>
</protein>
<keyword evidence="2" id="KW-1185">Reference proteome</keyword>
<dbReference type="InterPro" id="IPR027417">
    <property type="entry name" value="P-loop_NTPase"/>
</dbReference>
<organism evidence="1 2">
    <name type="scientific">Desertihabitans brevis</name>
    <dbReference type="NCBI Taxonomy" id="2268447"/>
    <lineage>
        <taxon>Bacteria</taxon>
        <taxon>Bacillati</taxon>
        <taxon>Actinomycetota</taxon>
        <taxon>Actinomycetes</taxon>
        <taxon>Propionibacteriales</taxon>
        <taxon>Propionibacteriaceae</taxon>
        <taxon>Desertihabitans</taxon>
    </lineage>
</organism>
<evidence type="ECO:0000313" key="2">
    <source>
        <dbReference type="Proteomes" id="UP000252770"/>
    </source>
</evidence>
<gene>
    <name evidence="1" type="ORF">DT076_13345</name>
</gene>
<evidence type="ECO:0000313" key="1">
    <source>
        <dbReference type="EMBL" id="RCK68904.1"/>
    </source>
</evidence>
<sequence length="181" mass="20373">MIDAAEAVRQVRERLAPLRRTSWVGVDGMGASGKTTFAETLRGALDGSVVVHVDDFARPGVPTWHHDLFTSQVLQPLLAGRAARWQRWDLAADRPLDWQHAPPGVPVVVEGVSATDRRLAVPWDLTVWVDVPAAVRHARARARDGERVWRERWLAEWIPSEEDYLAQQRPDLRADLVVDGR</sequence>
<evidence type="ECO:0008006" key="3">
    <source>
        <dbReference type="Google" id="ProtNLM"/>
    </source>
</evidence>
<dbReference type="SUPFAM" id="SSF52540">
    <property type="entry name" value="P-loop containing nucleoside triphosphate hydrolases"/>
    <property type="match status" value="1"/>
</dbReference>
<reference evidence="1 2" key="1">
    <citation type="submission" date="2018-07" db="EMBL/GenBank/DDBJ databases">
        <title>Desertimonas flava gen. nov. sp. nov.</title>
        <authorList>
            <person name="Liu S."/>
        </authorList>
    </citation>
    <scope>NUCLEOTIDE SEQUENCE [LARGE SCALE GENOMIC DNA]</scope>
    <source>
        <strain evidence="1 2">16Sb5-5</strain>
    </source>
</reference>
<proteinExistence type="predicted"/>
<comment type="caution">
    <text evidence="1">The sequence shown here is derived from an EMBL/GenBank/DDBJ whole genome shotgun (WGS) entry which is preliminary data.</text>
</comment>
<dbReference type="AlphaFoldDB" id="A0A367YST5"/>
<accession>A0A367YST5</accession>
<dbReference type="Proteomes" id="UP000252770">
    <property type="component" value="Unassembled WGS sequence"/>
</dbReference>
<name>A0A367YST5_9ACTN</name>
<dbReference type="RefSeq" id="WP_114127190.1">
    <property type="nucleotide sequence ID" value="NZ_QOUI01000008.1"/>
</dbReference>